<evidence type="ECO:0000256" key="4">
    <source>
        <dbReference type="ARBA" id="ARBA00023136"/>
    </source>
</evidence>
<comment type="caution">
    <text evidence="6">The sequence shown here is derived from an EMBL/GenBank/DDBJ whole genome shotgun (WGS) entry which is preliminary data.</text>
</comment>
<dbReference type="GO" id="GO:0006890">
    <property type="term" value="P:retrograde vesicle-mediated transport, Golgi to endoplasmic reticulum"/>
    <property type="evidence" value="ECO:0007669"/>
    <property type="project" value="InterPro"/>
</dbReference>
<evidence type="ECO:0000313" key="6">
    <source>
        <dbReference type="EMBL" id="KFH41615.1"/>
    </source>
</evidence>
<dbReference type="STRING" id="857340.A0A086SWY3"/>
<evidence type="ECO:0000256" key="2">
    <source>
        <dbReference type="ARBA" id="ARBA00022692"/>
    </source>
</evidence>
<dbReference type="GO" id="GO:0004252">
    <property type="term" value="F:serine-type endopeptidase activity"/>
    <property type="evidence" value="ECO:0007669"/>
    <property type="project" value="TreeGrafter"/>
</dbReference>
<dbReference type="Proteomes" id="UP000029964">
    <property type="component" value="Unassembled WGS sequence"/>
</dbReference>
<dbReference type="PANTHER" id="PTHR43066">
    <property type="entry name" value="RHOMBOID-RELATED PROTEIN"/>
    <property type="match status" value="1"/>
</dbReference>
<feature type="transmembrane region" description="Helical" evidence="5">
    <location>
        <begin position="84"/>
        <end position="104"/>
    </location>
</feature>
<protein>
    <submittedName>
        <fullName evidence="6">DSC E3 ubiquitin ligase complex subunit-like protein</fullName>
    </submittedName>
</protein>
<dbReference type="HOGENOM" id="CLU_057574_0_0_1"/>
<reference evidence="7" key="1">
    <citation type="journal article" date="2014" name="Genome Announc.">
        <title>Genome sequence and annotation of Acremonium chrysogenum, producer of the beta-lactam antibiotic cephalosporin C.</title>
        <authorList>
            <person name="Terfehr D."/>
            <person name="Dahlmann T.A."/>
            <person name="Specht T."/>
            <person name="Zadra I."/>
            <person name="Kuernsteiner H."/>
            <person name="Kueck U."/>
        </authorList>
    </citation>
    <scope>NUCLEOTIDE SEQUENCE [LARGE SCALE GENOMIC DNA]</scope>
    <source>
        <strain evidence="7">ATCC 11550 / CBS 779.69 / DSM 880 / IAM 14645 / JCM 23072 / IMI 49137</strain>
    </source>
</reference>
<keyword evidence="6" id="KW-0436">Ligase</keyword>
<dbReference type="SMART" id="SM01160">
    <property type="entry name" value="DUF1751"/>
    <property type="match status" value="1"/>
</dbReference>
<evidence type="ECO:0000256" key="3">
    <source>
        <dbReference type="ARBA" id="ARBA00022989"/>
    </source>
</evidence>
<dbReference type="GO" id="GO:0016874">
    <property type="term" value="F:ligase activity"/>
    <property type="evidence" value="ECO:0007669"/>
    <property type="project" value="UniProtKB-KW"/>
</dbReference>
<dbReference type="InterPro" id="IPR035952">
    <property type="entry name" value="Rhomboid-like_sf"/>
</dbReference>
<proteinExistence type="predicted"/>
<feature type="transmembrane region" description="Helical" evidence="5">
    <location>
        <begin position="116"/>
        <end position="134"/>
    </location>
</feature>
<dbReference type="Gene3D" id="1.20.1540.10">
    <property type="entry name" value="Rhomboid-like"/>
    <property type="match status" value="1"/>
</dbReference>
<dbReference type="GO" id="GO:0016020">
    <property type="term" value="C:membrane"/>
    <property type="evidence" value="ECO:0007669"/>
    <property type="project" value="UniProtKB-SubCell"/>
</dbReference>
<keyword evidence="4 5" id="KW-0472">Membrane</keyword>
<name>A0A086SWY3_HAPC1</name>
<keyword evidence="7" id="KW-1185">Reference proteome</keyword>
<feature type="transmembrane region" description="Helical" evidence="5">
    <location>
        <begin position="47"/>
        <end position="72"/>
    </location>
</feature>
<dbReference type="Pfam" id="PF08551">
    <property type="entry name" value="DUF1751"/>
    <property type="match status" value="1"/>
</dbReference>
<sequence length="275" mass="30631">MSFTNAPVTRLLVLGLVGSSILASILDIKHYFYILIDTHIWRYRQLWRLLAHQLCYTNSAEVLFGAMTLYNLRAVERMWGTRKYASFLAVTYLLTSAIPPLIMMVLRPLTAGLTNYMPAGPTPVLFAVLAQYHAMVPHMYKYRIATSPADDDGPASGLTLSDKSFRYAIALHLSLLQWPGSLVGALAGWVIGHSWREGLLPAALVRWRLPGWMLGLRATRRHSGEFEGLRRRLEGESSGAAAVATGVEGQQGEGQVEGRRRTMGQQIMAEFREAL</sequence>
<keyword evidence="2 5" id="KW-0812">Transmembrane</keyword>
<evidence type="ECO:0000313" key="7">
    <source>
        <dbReference type="Proteomes" id="UP000029964"/>
    </source>
</evidence>
<dbReference type="SUPFAM" id="SSF144091">
    <property type="entry name" value="Rhomboid-like"/>
    <property type="match status" value="1"/>
</dbReference>
<dbReference type="OrthoDB" id="272778at2759"/>
<dbReference type="InterPro" id="IPR013861">
    <property type="entry name" value="TMEM115/Pdh1/Rbl19"/>
</dbReference>
<organism evidence="6 7">
    <name type="scientific">Hapsidospora chrysogenum (strain ATCC 11550 / CBS 779.69 / DSM 880 / IAM 14645 / JCM 23072 / IMI 49137)</name>
    <name type="common">Acremonium chrysogenum</name>
    <dbReference type="NCBI Taxonomy" id="857340"/>
    <lineage>
        <taxon>Eukaryota</taxon>
        <taxon>Fungi</taxon>
        <taxon>Dikarya</taxon>
        <taxon>Ascomycota</taxon>
        <taxon>Pezizomycotina</taxon>
        <taxon>Sordariomycetes</taxon>
        <taxon>Hypocreomycetidae</taxon>
        <taxon>Hypocreales</taxon>
        <taxon>Bionectriaceae</taxon>
        <taxon>Hapsidospora</taxon>
    </lineage>
</organism>
<dbReference type="PANTHER" id="PTHR43066:SF21">
    <property type="entry name" value="UBIQUITIN-ASSOCIATED DOMAIN-CONTAINING PROTEIN 2"/>
    <property type="match status" value="1"/>
</dbReference>
<comment type="subcellular location">
    <subcellularLocation>
        <location evidence="1">Membrane</location>
        <topology evidence="1">Multi-pass membrane protein</topology>
    </subcellularLocation>
</comment>
<dbReference type="EMBL" id="JPKY01000121">
    <property type="protein sequence ID" value="KFH41615.1"/>
    <property type="molecule type" value="Genomic_DNA"/>
</dbReference>
<accession>A0A086SWY3</accession>
<gene>
    <name evidence="6" type="ORF">ACRE_076800</name>
</gene>
<evidence type="ECO:0000256" key="1">
    <source>
        <dbReference type="ARBA" id="ARBA00004141"/>
    </source>
</evidence>
<dbReference type="AlphaFoldDB" id="A0A086SWY3"/>
<evidence type="ECO:0000256" key="5">
    <source>
        <dbReference type="SAM" id="Phobius"/>
    </source>
</evidence>
<keyword evidence="3 5" id="KW-1133">Transmembrane helix</keyword>